<proteinExistence type="predicted"/>
<evidence type="ECO:0000313" key="3">
    <source>
        <dbReference type="Proteomes" id="UP000503336"/>
    </source>
</evidence>
<feature type="transmembrane region" description="Helical" evidence="1">
    <location>
        <begin position="42"/>
        <end position="63"/>
    </location>
</feature>
<reference evidence="2 3" key="1">
    <citation type="submission" date="2020-02" db="EMBL/GenBank/DDBJ databases">
        <title>complete genome sequence of Rhodobacteraceae bacterium.</title>
        <authorList>
            <person name="Park J."/>
            <person name="Kim Y.-S."/>
            <person name="Kim K.-H."/>
        </authorList>
    </citation>
    <scope>NUCLEOTIDE SEQUENCE [LARGE SCALE GENOMIC DNA]</scope>
    <source>
        <strain evidence="2 3">RR4-56</strain>
    </source>
</reference>
<sequence>MVRLFDWLVEFWDRIRGFLGFHRLTKKGRRDDLAGRGLIRRVFYFVRPLLMLFVLIYLGTMIWRFSWVRGEDLSYPQTVIGDAAPVSAGAETEPESGTAGVKTCAPSQIVRVEQALIDMLVNQNDWTPATPQYKFGFFFVLPWEATPFFDNKASFQKGVLGAVRRFSLELTDTLGRVRGTSGADPDLEAARGLVQLDERTWLFNPFDARLPLLATSAASSYRNAIRQFDAYNARLAACDALFDARADNLYQLLDRITKEMGSTVDQISQRSQSRSYDVKTHEFIEATGNSRGWFDFRADNYFHEARGRMYAYHGLMQAARVDFADVVKQRNLDDVWDRMEAHIAEAAALSPLIVSNGREDGMFTPAHLSAMAQNMLRARANMTELRDILAR</sequence>
<dbReference type="AlphaFoldDB" id="A0A7M3T5D4"/>
<gene>
    <name evidence="2" type="ORF">G5B40_18270</name>
</gene>
<keyword evidence="1" id="KW-0812">Transmembrane</keyword>
<evidence type="ECO:0000256" key="1">
    <source>
        <dbReference type="SAM" id="Phobius"/>
    </source>
</evidence>
<protein>
    <submittedName>
        <fullName evidence="2">DUF2333 family protein</fullName>
    </submittedName>
</protein>
<keyword evidence="1" id="KW-1133">Transmembrane helix</keyword>
<organism evidence="2 3">
    <name type="scientific">Pikeienuella piscinae</name>
    <dbReference type="NCBI Taxonomy" id="2748098"/>
    <lineage>
        <taxon>Bacteria</taxon>
        <taxon>Pseudomonadati</taxon>
        <taxon>Pseudomonadota</taxon>
        <taxon>Alphaproteobacteria</taxon>
        <taxon>Rhodobacterales</taxon>
        <taxon>Paracoccaceae</taxon>
        <taxon>Pikeienuella</taxon>
    </lineage>
</organism>
<keyword evidence="1" id="KW-0472">Membrane</keyword>
<dbReference type="RefSeq" id="WP_165101727.1">
    <property type="nucleotide sequence ID" value="NZ_CP049056.1"/>
</dbReference>
<keyword evidence="3" id="KW-1185">Reference proteome</keyword>
<dbReference type="Proteomes" id="UP000503336">
    <property type="component" value="Chromosome"/>
</dbReference>
<dbReference type="KEGG" id="hdh:G5B40_18270"/>
<dbReference type="EMBL" id="CP049056">
    <property type="protein sequence ID" value="QIE57215.1"/>
    <property type="molecule type" value="Genomic_DNA"/>
</dbReference>
<dbReference type="InterPro" id="IPR016936">
    <property type="entry name" value="UCP029693"/>
</dbReference>
<accession>A0A7M3T5D4</accession>
<evidence type="ECO:0000313" key="2">
    <source>
        <dbReference type="EMBL" id="QIE57215.1"/>
    </source>
</evidence>
<name>A0A7M3T5D4_9RHOB</name>
<dbReference type="Pfam" id="PF10095">
    <property type="entry name" value="DUF2333"/>
    <property type="match status" value="1"/>
</dbReference>